<evidence type="ECO:0000313" key="1">
    <source>
        <dbReference type="EMBL" id="RMX06593.1"/>
    </source>
</evidence>
<organism evidence="1 2">
    <name type="scientific">Corticibacter populi</name>
    <dbReference type="NCBI Taxonomy" id="1550736"/>
    <lineage>
        <taxon>Bacteria</taxon>
        <taxon>Pseudomonadati</taxon>
        <taxon>Pseudomonadota</taxon>
        <taxon>Betaproteobacteria</taxon>
        <taxon>Burkholderiales</taxon>
        <taxon>Comamonadaceae</taxon>
        <taxon>Corticibacter</taxon>
    </lineage>
</organism>
<evidence type="ECO:0000313" key="2">
    <source>
        <dbReference type="Proteomes" id="UP000278006"/>
    </source>
</evidence>
<proteinExistence type="predicted"/>
<gene>
    <name evidence="1" type="ORF">D8I35_08745</name>
</gene>
<dbReference type="AlphaFoldDB" id="A0A3M6QUF1"/>
<sequence>MLYRATDFPLLDVAPLCKRIKVVAFSEKALFINFNLRSLSIILKEDKIPILTQYSNVINRICSTGENPSTCSVRSTFPLEVSDFF</sequence>
<name>A0A3M6QUF1_9BURK</name>
<dbReference type="EMBL" id="RDQO01000002">
    <property type="protein sequence ID" value="RMX06593.1"/>
    <property type="molecule type" value="Genomic_DNA"/>
</dbReference>
<protein>
    <submittedName>
        <fullName evidence="1">Uncharacterized protein</fullName>
    </submittedName>
</protein>
<keyword evidence="2" id="KW-1185">Reference proteome</keyword>
<comment type="caution">
    <text evidence="1">The sequence shown here is derived from an EMBL/GenBank/DDBJ whole genome shotgun (WGS) entry which is preliminary data.</text>
</comment>
<reference evidence="1 2" key="1">
    <citation type="submission" date="2018-10" db="EMBL/GenBank/DDBJ databases">
        <title>Draft genome of Cortibacter populi DSM10536.</title>
        <authorList>
            <person name="Bernier A.-M."/>
            <person name="Bernard K."/>
        </authorList>
    </citation>
    <scope>NUCLEOTIDE SEQUENCE [LARGE SCALE GENOMIC DNA]</scope>
    <source>
        <strain evidence="1 2">DSM 105136</strain>
    </source>
</reference>
<dbReference type="Proteomes" id="UP000278006">
    <property type="component" value="Unassembled WGS sequence"/>
</dbReference>
<accession>A0A3M6QUF1</accession>